<dbReference type="PANTHER" id="PTHR14187:SF5">
    <property type="entry name" value="HEAT SHOCK 70 KDA PROTEIN 12A"/>
    <property type="match status" value="1"/>
</dbReference>
<organism evidence="1 2">
    <name type="scientific">Thamnidium elegans</name>
    <dbReference type="NCBI Taxonomy" id="101142"/>
    <lineage>
        <taxon>Eukaryota</taxon>
        <taxon>Fungi</taxon>
        <taxon>Fungi incertae sedis</taxon>
        <taxon>Mucoromycota</taxon>
        <taxon>Mucoromycotina</taxon>
        <taxon>Mucoromycetes</taxon>
        <taxon>Mucorales</taxon>
        <taxon>Mucorineae</taxon>
        <taxon>Mucoraceae</taxon>
        <taxon>Thamnidium</taxon>
    </lineage>
</organism>
<dbReference type="SUPFAM" id="SSF53067">
    <property type="entry name" value="Actin-like ATPase domain"/>
    <property type="match status" value="2"/>
</dbReference>
<dbReference type="Proteomes" id="UP000613177">
    <property type="component" value="Unassembled WGS sequence"/>
</dbReference>
<accession>A0A8H7SSZ8</accession>
<dbReference type="Gene3D" id="3.30.420.40">
    <property type="match status" value="1"/>
</dbReference>
<dbReference type="InterPro" id="IPR043129">
    <property type="entry name" value="ATPase_NBD"/>
</dbReference>
<name>A0A8H7SSZ8_9FUNG</name>
<proteinExistence type="predicted"/>
<comment type="caution">
    <text evidence="1">The sequence shown here is derived from an EMBL/GenBank/DDBJ whole genome shotgun (WGS) entry which is preliminary data.</text>
</comment>
<keyword evidence="2" id="KW-1185">Reference proteome</keyword>
<reference evidence="1" key="1">
    <citation type="submission" date="2021-01" db="EMBL/GenBank/DDBJ databases">
        <title>Metabolic potential, ecology and presence of endohyphal bacteria is reflected in genomic diversity of Mucoromycotina.</title>
        <authorList>
            <person name="Muszewska A."/>
            <person name="Okrasinska A."/>
            <person name="Steczkiewicz K."/>
            <person name="Drgas O."/>
            <person name="Orlowska M."/>
            <person name="Perlinska-Lenart U."/>
            <person name="Aleksandrzak-Piekarczyk T."/>
            <person name="Szatraj K."/>
            <person name="Zielenkiewicz U."/>
            <person name="Pilsyk S."/>
            <person name="Malc E."/>
            <person name="Mieczkowski P."/>
            <person name="Kruszewska J.S."/>
            <person name="Biernat P."/>
            <person name="Pawlowska J."/>
        </authorList>
    </citation>
    <scope>NUCLEOTIDE SEQUENCE</scope>
    <source>
        <strain evidence="1">WA0000018081</strain>
    </source>
</reference>
<sequence>MAFRYHKYGIIIGIDFGTTFSGTCYSVTATELRDTEYPEITVVSWPEESIVENKTPSIIVYDKNFHLLFWGGAARKYIENGELRQGQIVKERFKLALPYSFPKNGAIYKTKTDRKIEQDNKKATIDYFREIFEHTVRTIKKNVAFRYFSIKKENIRFVITVPTLWNGIQRSVMRTVAREAGLITNADHENRLLIINESSAAVLHCEQEKTALEDMVPGDKYMVCDAGGNTVNLATFEFVKSVTGDPADSFRRCQLTADSNDRCGSTLIDKKMRDLLTLFCYNGEPCNDEEERKERDGLFSPAIDKFISEIKPVFGKRSKEFKFPKCKHAKVSKTYTRSISEGPIDEGDYNDGQCIVCKEEDFKHMHKREFGDPIILMLRDARIVPKLKFHLPNTVTHKVNGGACKLKIPYDIMRTQVFEEVTKRILTLIDKQIKKPNANIERIYLVGGFGSSPYLQKRILRAFYIKDNLLPNRKYRIGTLITGKYSSSATMRGAMVYGIDGSRQKPETDIVERKFEYASTDKYNTLICLDIGYLSTSCSYRDLGNESDEMIEITNWPGLQENNFMIPTAKETVNGRTTWGAEVKHPIHPERKKRITLSKLMSLAKAELRHYLCEFIRLVLNHVHDSISKIADRSKCRYVITMENCYQFFNNKSEMYYIAQLAGIISKEDPVERLLLISRDTAAAMYTEKEHFPSLPAYTNHVLLINMYHDICSLSLMEHTKISSADIDSTDEQGTRVFRNVRSVRSGTFDFDFTGRIVFYLNNYVSTNNCIGCIGSHSTYSSTYYAELKRGFLNYIKTELNFNNSCKTQNIPITDTKCCTASIKVYDMLEDILLPAVKDLAFEISRFATQSDMMQRFSFDKIILSGILLETNISNYKFLERIVIDYISKAMDINTDLISPSKHNGREALLGAALYGNRPEDFTERIARVSYAVNIRAFGIKEFEDKTKSKIEEEKKNSKDEDDLKNRIYSLESQNSYASDEKVELFYQPYLDTSTFNCGEDDLSYIIRRGDKILEKHQSEGILKKFYARENCIVYATIYFSEADGLPTEGIKTDNPHFRKIHQFELYVARDEDDPLTVCHFDIRFIPENNEAIFEATAGPRLGMVFDYRFKDEFLVANIYDHRQLIEVGDLTIAETS</sequence>
<evidence type="ECO:0000313" key="2">
    <source>
        <dbReference type="Proteomes" id="UP000613177"/>
    </source>
</evidence>
<dbReference type="PANTHER" id="PTHR14187">
    <property type="entry name" value="ALPHA KINASE/ELONGATION FACTOR 2 KINASE"/>
    <property type="match status" value="1"/>
</dbReference>
<gene>
    <name evidence="1" type="ORF">INT48_000236</name>
</gene>
<evidence type="ECO:0000313" key="1">
    <source>
        <dbReference type="EMBL" id="KAG2234994.1"/>
    </source>
</evidence>
<dbReference type="AlphaFoldDB" id="A0A8H7SSZ8"/>
<dbReference type="EMBL" id="JAEPRE010000041">
    <property type="protein sequence ID" value="KAG2234994.1"/>
    <property type="molecule type" value="Genomic_DNA"/>
</dbReference>
<protein>
    <submittedName>
        <fullName evidence="1">Uncharacterized protein</fullName>
    </submittedName>
</protein>